<accession>A0A1E7DDG2</accession>
<keyword evidence="1" id="KW-0472">Membrane</keyword>
<dbReference type="EMBL" id="MIPY01000016">
    <property type="protein sequence ID" value="OES30649.1"/>
    <property type="molecule type" value="Genomic_DNA"/>
</dbReference>
<keyword evidence="1" id="KW-1133">Transmembrane helix</keyword>
<comment type="caution">
    <text evidence="2">The sequence shown here is derived from an EMBL/GenBank/DDBJ whole genome shotgun (WGS) entry which is preliminary data.</text>
</comment>
<evidence type="ECO:0000313" key="3">
    <source>
        <dbReference type="Proteomes" id="UP000095392"/>
    </source>
</evidence>
<dbReference type="AlphaFoldDB" id="A0A1E7DDG2"/>
<dbReference type="Proteomes" id="UP000095392">
    <property type="component" value="Unassembled WGS sequence"/>
</dbReference>
<keyword evidence="1" id="KW-0812">Transmembrane</keyword>
<gene>
    <name evidence="2" type="ORF">BFV95_2668</name>
</gene>
<evidence type="ECO:0000256" key="1">
    <source>
        <dbReference type="SAM" id="Phobius"/>
    </source>
</evidence>
<protein>
    <submittedName>
        <fullName evidence="2">Membrane protein</fullName>
    </submittedName>
</protein>
<name>A0A1E7DDG2_ALTMA</name>
<feature type="transmembrane region" description="Helical" evidence="1">
    <location>
        <begin position="14"/>
        <end position="38"/>
    </location>
</feature>
<proteinExistence type="predicted"/>
<reference evidence="2 3" key="1">
    <citation type="submission" date="2016-09" db="EMBL/GenBank/DDBJ databases">
        <title>Draft Genome Sequence of four Alteromonas macleodii strains isolated from copper coupons and grown long-term at elevated copper levels.</title>
        <authorList>
            <person name="Cusick K."/>
            <person name="Dale J."/>
            <person name="Little B."/>
            <person name="Biffinger J."/>
        </authorList>
    </citation>
    <scope>NUCLEOTIDE SEQUENCE [LARGE SCALE GENOMIC DNA]</scope>
    <source>
        <strain evidence="2 3">KCP01</strain>
    </source>
</reference>
<sequence>MADNSDFKEVYNKWYFLASLVTLIAFPLMHIIAGWFTFWL</sequence>
<organism evidence="2 3">
    <name type="scientific">Alteromonas macleodii</name>
    <name type="common">Pseudoalteromonas macleodii</name>
    <dbReference type="NCBI Taxonomy" id="28108"/>
    <lineage>
        <taxon>Bacteria</taxon>
        <taxon>Pseudomonadati</taxon>
        <taxon>Pseudomonadota</taxon>
        <taxon>Gammaproteobacteria</taxon>
        <taxon>Alteromonadales</taxon>
        <taxon>Alteromonadaceae</taxon>
        <taxon>Alteromonas/Salinimonas group</taxon>
        <taxon>Alteromonas</taxon>
    </lineage>
</organism>
<dbReference type="GeneID" id="77345159"/>
<keyword evidence="3" id="KW-1185">Reference proteome</keyword>
<evidence type="ECO:0000313" key="2">
    <source>
        <dbReference type="EMBL" id="OES30649.1"/>
    </source>
</evidence>
<dbReference type="RefSeq" id="WP_256253717.1">
    <property type="nucleotide sequence ID" value="NZ_CP012202.1"/>
</dbReference>